<dbReference type="AlphaFoldDB" id="A0A815RHI8"/>
<reference evidence="2" key="1">
    <citation type="submission" date="2021-02" db="EMBL/GenBank/DDBJ databases">
        <authorList>
            <person name="Nowell W R."/>
        </authorList>
    </citation>
    <scope>NUCLEOTIDE SEQUENCE</scope>
</reference>
<organism evidence="2 4">
    <name type="scientific">Didymodactylos carnosus</name>
    <dbReference type="NCBI Taxonomy" id="1234261"/>
    <lineage>
        <taxon>Eukaryota</taxon>
        <taxon>Metazoa</taxon>
        <taxon>Spiralia</taxon>
        <taxon>Gnathifera</taxon>
        <taxon>Rotifera</taxon>
        <taxon>Eurotatoria</taxon>
        <taxon>Bdelloidea</taxon>
        <taxon>Philodinida</taxon>
        <taxon>Philodinidae</taxon>
        <taxon>Didymodactylos</taxon>
    </lineage>
</organism>
<evidence type="ECO:0000313" key="4">
    <source>
        <dbReference type="Proteomes" id="UP000663829"/>
    </source>
</evidence>
<evidence type="ECO:0000256" key="1">
    <source>
        <dbReference type="SAM" id="MobiDB-lite"/>
    </source>
</evidence>
<name>A0A815RHI8_9BILA</name>
<feature type="compositionally biased region" description="Acidic residues" evidence="1">
    <location>
        <begin position="150"/>
        <end position="163"/>
    </location>
</feature>
<feature type="compositionally biased region" description="Acidic residues" evidence="1">
    <location>
        <begin position="126"/>
        <end position="136"/>
    </location>
</feature>
<dbReference type="EMBL" id="CAJNOQ010020898">
    <property type="protein sequence ID" value="CAF1477418.1"/>
    <property type="molecule type" value="Genomic_DNA"/>
</dbReference>
<dbReference type="Proteomes" id="UP000681722">
    <property type="component" value="Unassembled WGS sequence"/>
</dbReference>
<protein>
    <submittedName>
        <fullName evidence="2">Uncharacterized protein</fullName>
    </submittedName>
</protein>
<keyword evidence="4" id="KW-1185">Reference proteome</keyword>
<evidence type="ECO:0000313" key="2">
    <source>
        <dbReference type="EMBL" id="CAF1477418.1"/>
    </source>
</evidence>
<proteinExistence type="predicted"/>
<dbReference type="EMBL" id="CAJOBC010086375">
    <property type="protein sequence ID" value="CAF4343270.1"/>
    <property type="molecule type" value="Genomic_DNA"/>
</dbReference>
<accession>A0A815RHI8</accession>
<gene>
    <name evidence="2" type="ORF">GPM918_LOCUS35696</name>
    <name evidence="3" type="ORF">SRO942_LOCUS36417</name>
</gene>
<feature type="region of interest" description="Disordered" evidence="1">
    <location>
        <begin position="126"/>
        <end position="165"/>
    </location>
</feature>
<evidence type="ECO:0000313" key="3">
    <source>
        <dbReference type="EMBL" id="CAF4343270.1"/>
    </source>
</evidence>
<comment type="caution">
    <text evidence="2">The sequence shown here is derived from an EMBL/GenBank/DDBJ whole genome shotgun (WGS) entry which is preliminary data.</text>
</comment>
<sequence>MYGYGYLYQDACSQQQLQKSIGGMYQTPDVLRPGTIITLDGRWMSVGTTSNGSLSSDCDINNMTICHMDNSTSMIQDKHECFFNRTDIDRYSKEILNTNAITLIVLDMPFRKKQLFTAKQAADIFRDDDDDDDSDSESLQVVDILPQSADDSDFPDDGDDDDECVPKDASEIAGKLFY</sequence>
<dbReference type="Proteomes" id="UP000663829">
    <property type="component" value="Unassembled WGS sequence"/>
</dbReference>